<reference evidence="2 3" key="1">
    <citation type="journal article" date="2013" name="PLoS Genet.">
        <title>The genome and development-dependent transcriptomes of Pyronema confluens: a window into fungal evolution.</title>
        <authorList>
            <person name="Traeger S."/>
            <person name="Altegoer F."/>
            <person name="Freitag M."/>
            <person name="Gabaldon T."/>
            <person name="Kempken F."/>
            <person name="Kumar A."/>
            <person name="Marcet-Houben M."/>
            <person name="Poggeler S."/>
            <person name="Stajich J.E."/>
            <person name="Nowrousian M."/>
        </authorList>
    </citation>
    <scope>NUCLEOTIDE SEQUENCE [LARGE SCALE GENOMIC DNA]</scope>
    <source>
        <strain evidence="3">CBS 100304</strain>
        <tissue evidence="2">Vegetative mycelium</tissue>
    </source>
</reference>
<protein>
    <submittedName>
        <fullName evidence="2">Uncharacterized protein</fullName>
    </submittedName>
</protein>
<feature type="compositionally biased region" description="Basic and acidic residues" evidence="1">
    <location>
        <begin position="257"/>
        <end position="266"/>
    </location>
</feature>
<sequence>MRCNDDYISFRTRCAPSTAAPVLSIFESGDYQVGVRLPAGSVHEPTTWVTYYSVASPYEDIDHHDNDYYPVIYPKKTRWDWIPSLRWEAIKCKVTYSPSLSEETGEESIVVEKDNKGGWKVIHIFSGFKSKKPKETADMKNPINAEIHRRKELAEPIDNEHPVDTEIRRRMKNSRGSSFMGFFSCGRGRSPSSSIDIPREKQPDDAYTDNNNTPSYCYDNGYYPDKHESPVKEDFFSRTLSRFQIGRRRSSSPGNKADLKGKGIEY</sequence>
<feature type="region of interest" description="Disordered" evidence="1">
    <location>
        <begin position="185"/>
        <end position="213"/>
    </location>
</feature>
<feature type="region of interest" description="Disordered" evidence="1">
    <location>
        <begin position="244"/>
        <end position="266"/>
    </location>
</feature>
<accession>U4LIF7</accession>
<gene>
    <name evidence="2" type="ORF">PCON_10580</name>
</gene>
<dbReference type="Proteomes" id="UP000018144">
    <property type="component" value="Unassembled WGS sequence"/>
</dbReference>
<evidence type="ECO:0000256" key="1">
    <source>
        <dbReference type="SAM" id="MobiDB-lite"/>
    </source>
</evidence>
<evidence type="ECO:0000313" key="3">
    <source>
        <dbReference type="Proteomes" id="UP000018144"/>
    </source>
</evidence>
<organism evidence="2 3">
    <name type="scientific">Pyronema omphalodes (strain CBS 100304)</name>
    <name type="common">Pyronema confluens</name>
    <dbReference type="NCBI Taxonomy" id="1076935"/>
    <lineage>
        <taxon>Eukaryota</taxon>
        <taxon>Fungi</taxon>
        <taxon>Dikarya</taxon>
        <taxon>Ascomycota</taxon>
        <taxon>Pezizomycotina</taxon>
        <taxon>Pezizomycetes</taxon>
        <taxon>Pezizales</taxon>
        <taxon>Pyronemataceae</taxon>
        <taxon>Pyronema</taxon>
    </lineage>
</organism>
<proteinExistence type="predicted"/>
<dbReference type="EMBL" id="HF935585">
    <property type="protein sequence ID" value="CCX31297.1"/>
    <property type="molecule type" value="Genomic_DNA"/>
</dbReference>
<dbReference type="OrthoDB" id="10388699at2759"/>
<dbReference type="AlphaFoldDB" id="U4LIF7"/>
<keyword evidence="3" id="KW-1185">Reference proteome</keyword>
<name>U4LIF7_PYROM</name>
<evidence type="ECO:0000313" key="2">
    <source>
        <dbReference type="EMBL" id="CCX31297.1"/>
    </source>
</evidence>